<gene>
    <name evidence="2" type="ORF">APLA_LOCUS6968</name>
</gene>
<protein>
    <recommendedName>
        <fullName evidence="1">Reverse transcriptase Ty1/copia-type domain-containing protein</fullName>
    </recommendedName>
</protein>
<reference evidence="2 3" key="1">
    <citation type="submission" date="2020-04" db="EMBL/GenBank/DDBJ databases">
        <authorList>
            <person name="Wallbank WR R."/>
            <person name="Pardo Diaz C."/>
            <person name="Kozak K."/>
            <person name="Martin S."/>
            <person name="Jiggins C."/>
            <person name="Moest M."/>
            <person name="Warren A I."/>
            <person name="Byers J.R.P. K."/>
            <person name="Montejo-Kovacevich G."/>
            <person name="Yen C E."/>
        </authorList>
    </citation>
    <scope>NUCLEOTIDE SEQUENCE [LARGE SCALE GENOMIC DNA]</scope>
</reference>
<dbReference type="AlphaFoldDB" id="A0A8S0ZUE2"/>
<evidence type="ECO:0000313" key="2">
    <source>
        <dbReference type="EMBL" id="CAB3237590.1"/>
    </source>
</evidence>
<organism evidence="2 3">
    <name type="scientific">Arctia plantaginis</name>
    <name type="common">Wood tiger moth</name>
    <name type="synonym">Phalaena plantaginis</name>
    <dbReference type="NCBI Taxonomy" id="874455"/>
    <lineage>
        <taxon>Eukaryota</taxon>
        <taxon>Metazoa</taxon>
        <taxon>Ecdysozoa</taxon>
        <taxon>Arthropoda</taxon>
        <taxon>Hexapoda</taxon>
        <taxon>Insecta</taxon>
        <taxon>Pterygota</taxon>
        <taxon>Neoptera</taxon>
        <taxon>Endopterygota</taxon>
        <taxon>Lepidoptera</taxon>
        <taxon>Glossata</taxon>
        <taxon>Ditrysia</taxon>
        <taxon>Noctuoidea</taxon>
        <taxon>Erebidae</taxon>
        <taxon>Arctiinae</taxon>
        <taxon>Arctia</taxon>
    </lineage>
</organism>
<dbReference type="OrthoDB" id="413361at2759"/>
<comment type="caution">
    <text evidence="2">The sequence shown here is derived from an EMBL/GenBank/DDBJ whole genome shotgun (WGS) entry which is preliminary data.</text>
</comment>
<proteinExistence type="predicted"/>
<dbReference type="Pfam" id="PF07727">
    <property type="entry name" value="RVT_2"/>
    <property type="match status" value="1"/>
</dbReference>
<dbReference type="InterPro" id="IPR013103">
    <property type="entry name" value="RVT_2"/>
</dbReference>
<feature type="domain" description="Reverse transcriptase Ty1/copia-type" evidence="1">
    <location>
        <begin position="52"/>
        <end position="156"/>
    </location>
</feature>
<dbReference type="EMBL" id="CADEBC010000492">
    <property type="protein sequence ID" value="CAB3237590.1"/>
    <property type="molecule type" value="Genomic_DNA"/>
</dbReference>
<dbReference type="Proteomes" id="UP000494106">
    <property type="component" value="Unassembled WGS sequence"/>
</dbReference>
<evidence type="ECO:0000259" key="1">
    <source>
        <dbReference type="Pfam" id="PF07727"/>
    </source>
</evidence>
<evidence type="ECO:0000313" key="3">
    <source>
        <dbReference type="Proteomes" id="UP000494106"/>
    </source>
</evidence>
<sequence>MWEVLGRRKRIRKVPAYLQNYALLTFAEAVSASDKDKWLEAIQDEKDSLEKNQTWILVNREEALTNKILTNKWVFKQKDDGRYRARLVIRGFEQEYGLNHEETFSPVINSSSMRIIFALAAAKDYRIIKFDIKTAFLYGEIDEDIFMELPEGYKKTGKIC</sequence>
<accession>A0A8S0ZUE2</accession>
<name>A0A8S0ZUE2_ARCPL</name>
<keyword evidence="3" id="KW-1185">Reference proteome</keyword>